<gene>
    <name evidence="6" type="ORF">GBAR_LOCUS14417</name>
</gene>
<dbReference type="SMART" id="SM00237">
    <property type="entry name" value="Calx_beta"/>
    <property type="match status" value="1"/>
</dbReference>
<dbReference type="GO" id="GO:0016020">
    <property type="term" value="C:membrane"/>
    <property type="evidence" value="ECO:0007669"/>
    <property type="project" value="InterPro"/>
</dbReference>
<evidence type="ECO:0000256" key="1">
    <source>
        <dbReference type="ARBA" id="ARBA00022729"/>
    </source>
</evidence>
<keyword evidence="3" id="KW-0106">Calcium</keyword>
<keyword evidence="2" id="KW-0677">Repeat</keyword>
<keyword evidence="6" id="KW-0675">Receptor</keyword>
<evidence type="ECO:0000256" key="3">
    <source>
        <dbReference type="ARBA" id="ARBA00022837"/>
    </source>
</evidence>
<keyword evidence="7" id="KW-1185">Reference proteome</keyword>
<evidence type="ECO:0000256" key="4">
    <source>
        <dbReference type="ARBA" id="ARBA00023065"/>
    </source>
</evidence>
<protein>
    <submittedName>
        <fullName evidence="6">Adhesion G-protein coupled receptor V1</fullName>
    </submittedName>
</protein>
<feature type="non-terminal residue" evidence="6">
    <location>
        <position position="1"/>
    </location>
</feature>
<dbReference type="SUPFAM" id="SSF141072">
    <property type="entry name" value="CalX-like"/>
    <property type="match status" value="2"/>
</dbReference>
<dbReference type="PANTHER" id="PTHR11878:SF65">
    <property type="entry name" value="NA_CA-EXCHANGE PROTEIN, ISOFORM G"/>
    <property type="match status" value="1"/>
</dbReference>
<dbReference type="InterPro" id="IPR051171">
    <property type="entry name" value="CaCA"/>
</dbReference>
<name>A0AA35WPZ0_GEOBA</name>
<keyword evidence="4" id="KW-0406">Ion transport</keyword>
<reference evidence="6" key="1">
    <citation type="submission" date="2023-03" db="EMBL/GenBank/DDBJ databases">
        <authorList>
            <person name="Steffen K."/>
            <person name="Cardenas P."/>
        </authorList>
    </citation>
    <scope>NUCLEOTIDE SEQUENCE</scope>
</reference>
<evidence type="ECO:0000313" key="7">
    <source>
        <dbReference type="Proteomes" id="UP001174909"/>
    </source>
</evidence>
<evidence type="ECO:0000256" key="2">
    <source>
        <dbReference type="ARBA" id="ARBA00022737"/>
    </source>
</evidence>
<dbReference type="AlphaFoldDB" id="A0AA35WPZ0"/>
<dbReference type="Pfam" id="PF03160">
    <property type="entry name" value="Calx-beta"/>
    <property type="match status" value="2"/>
</dbReference>
<evidence type="ECO:0000259" key="5">
    <source>
        <dbReference type="SMART" id="SM00237"/>
    </source>
</evidence>
<organism evidence="6 7">
    <name type="scientific">Geodia barretti</name>
    <name type="common">Barrett's horny sponge</name>
    <dbReference type="NCBI Taxonomy" id="519541"/>
    <lineage>
        <taxon>Eukaryota</taxon>
        <taxon>Metazoa</taxon>
        <taxon>Porifera</taxon>
        <taxon>Demospongiae</taxon>
        <taxon>Heteroscleromorpha</taxon>
        <taxon>Tetractinellida</taxon>
        <taxon>Astrophorina</taxon>
        <taxon>Geodiidae</taxon>
        <taxon>Geodia</taxon>
    </lineage>
</organism>
<proteinExistence type="predicted"/>
<keyword evidence="4" id="KW-0813">Transport</keyword>
<dbReference type="PANTHER" id="PTHR11878">
    <property type="entry name" value="SODIUM/CALCIUM EXCHANGER"/>
    <property type="match status" value="1"/>
</dbReference>
<dbReference type="GO" id="GO:0030001">
    <property type="term" value="P:metal ion transport"/>
    <property type="evidence" value="ECO:0007669"/>
    <property type="project" value="TreeGrafter"/>
</dbReference>
<sequence length="240" mass="25214">VTVSLAEAQYTVGEEDEEVTVCVQLEEGALGGITATVDYQILPGSASLADYLGPRVGSLSLGPEAVTGDTACLTIPLVNDSIHEPPETLTLSLRPSSAFVVIGANSSATITIIDDDGALAAVGMESVEYMFSEGDGVIVVCAVLEDGDLGSISEIPFSVEDDTASGNIDYLLPQTLVFRFPLMSPVGQPACVEFTLVNDNIVEDMRTFEIRLTPLPGVTVGTNGFAFVTIVDDDWMTVSK</sequence>
<dbReference type="EMBL" id="CASHTH010002104">
    <property type="protein sequence ID" value="CAI8024896.1"/>
    <property type="molecule type" value="Genomic_DNA"/>
</dbReference>
<feature type="domain" description="Calx-beta" evidence="5">
    <location>
        <begin position="108"/>
        <end position="213"/>
    </location>
</feature>
<dbReference type="GO" id="GO:0007154">
    <property type="term" value="P:cell communication"/>
    <property type="evidence" value="ECO:0007669"/>
    <property type="project" value="InterPro"/>
</dbReference>
<dbReference type="Proteomes" id="UP001174909">
    <property type="component" value="Unassembled WGS sequence"/>
</dbReference>
<accession>A0AA35WPZ0</accession>
<evidence type="ECO:0000313" key="6">
    <source>
        <dbReference type="EMBL" id="CAI8024896.1"/>
    </source>
</evidence>
<dbReference type="InterPro" id="IPR003644">
    <property type="entry name" value="Calx_beta"/>
</dbReference>
<dbReference type="Gene3D" id="2.60.40.2030">
    <property type="match status" value="2"/>
</dbReference>
<dbReference type="InterPro" id="IPR038081">
    <property type="entry name" value="CalX-like_sf"/>
</dbReference>
<keyword evidence="1" id="KW-0732">Signal</keyword>
<comment type="caution">
    <text evidence="6">The sequence shown here is derived from an EMBL/GenBank/DDBJ whole genome shotgun (WGS) entry which is preliminary data.</text>
</comment>